<organism evidence="1 2">
    <name type="scientific">Pseudomonas taiwanensis SJ9</name>
    <dbReference type="NCBI Taxonomy" id="1388762"/>
    <lineage>
        <taxon>Bacteria</taxon>
        <taxon>Pseudomonadati</taxon>
        <taxon>Pseudomonadota</taxon>
        <taxon>Gammaproteobacteria</taxon>
        <taxon>Pseudomonadales</taxon>
        <taxon>Pseudomonadaceae</taxon>
        <taxon>Pseudomonas</taxon>
    </lineage>
</organism>
<evidence type="ECO:0000313" key="1">
    <source>
        <dbReference type="EMBL" id="ESW37523.1"/>
    </source>
</evidence>
<sequence length="37" mass="4010">MNLSPNATQYASAANWERVFDRKQVPFAAVISGTATP</sequence>
<gene>
    <name evidence="1" type="ORF">O164_23445</name>
</gene>
<dbReference type="PATRIC" id="fig|1388762.3.peg.4512"/>
<reference evidence="1 2" key="1">
    <citation type="submission" date="2013-10" db="EMBL/GenBank/DDBJ databases">
        <title>Whole Genome Shotgun Sequence of Pseudomonas taiwanensis SJ9.</title>
        <authorList>
            <person name="Hong S.-J."/>
            <person name="Shin J.-H."/>
        </authorList>
    </citation>
    <scope>NUCLEOTIDE SEQUENCE [LARGE SCALE GENOMIC DNA]</scope>
    <source>
        <strain evidence="1 2">SJ9</strain>
    </source>
</reference>
<name>V7D759_9PSED</name>
<evidence type="ECO:0000313" key="2">
    <source>
        <dbReference type="Proteomes" id="UP000018511"/>
    </source>
</evidence>
<dbReference type="AlphaFoldDB" id="V7D759"/>
<comment type="caution">
    <text evidence="1">The sequence shown here is derived from an EMBL/GenBank/DDBJ whole genome shotgun (WGS) entry which is preliminary data.</text>
</comment>
<dbReference type="EMBL" id="AXUP01000395">
    <property type="protein sequence ID" value="ESW37523.1"/>
    <property type="molecule type" value="Genomic_DNA"/>
</dbReference>
<proteinExistence type="predicted"/>
<accession>V7D759</accession>
<protein>
    <submittedName>
        <fullName evidence="1">Uncharacterized protein</fullName>
    </submittedName>
</protein>
<dbReference type="Proteomes" id="UP000018511">
    <property type="component" value="Unassembled WGS sequence"/>
</dbReference>